<dbReference type="GO" id="GO:0061630">
    <property type="term" value="F:ubiquitin protein ligase activity"/>
    <property type="evidence" value="ECO:0007669"/>
    <property type="project" value="TreeGrafter"/>
</dbReference>
<sequence>MAAKYCEPCTARGRNPTAFRWCSECEEALCSECTEAHRFQKITRNHHLVDISKIPERINISYNCSKHQHLPFDYFCVDHDEICCKECLSQNHRACKNVTCIERASKNSKRSQSFIDSEKQLGFILEALKILNKSCKENDSRIQQQETNIRKQIATVKEHIIKLLESLEQLLLKQLTEMKNKNLNRLKRQEKDLVDLITSSKAEKEVMEFVKNDGSDKQTFLLIHSSKPVLDEIENKVKQVTDSFVETNDKRLVFCDVITSKVHVCDENDVYQYSILSPYAPWDIAAVPGTATAVMSSRNEPYIQFIDLKRRRILKQIEVHQSGGYGIAATKDNIFVGTEKEIQVLNRSGNLKGTVRLKHEQGPIGNISIGLNGNIYYSNNDEVYCSTLDGNLVFSYSSPRLRGPRKIHDAGNVYILGLYSQNIHQITSTGSFVDILPDDNISEPFGLCFSKDFSKVYIANRSGKTMSVFKINQ</sequence>
<dbReference type="InterPro" id="IPR047153">
    <property type="entry name" value="TRIM45/56/19-like"/>
</dbReference>
<dbReference type="AlphaFoldDB" id="A0A6J8D7P8"/>
<evidence type="ECO:0000256" key="1">
    <source>
        <dbReference type="PROSITE-ProRule" id="PRU00024"/>
    </source>
</evidence>
<evidence type="ECO:0000313" key="5">
    <source>
        <dbReference type="Proteomes" id="UP000507470"/>
    </source>
</evidence>
<dbReference type="OrthoDB" id="6144678at2759"/>
<dbReference type="EMBL" id="CACVKT020006664">
    <property type="protein sequence ID" value="CAC5403114.1"/>
    <property type="molecule type" value="Genomic_DNA"/>
</dbReference>
<accession>A0A6J8D7P8</accession>
<dbReference type="Gene3D" id="2.120.10.30">
    <property type="entry name" value="TolB, C-terminal domain"/>
    <property type="match status" value="1"/>
</dbReference>
<dbReference type="GO" id="GO:0005654">
    <property type="term" value="C:nucleoplasm"/>
    <property type="evidence" value="ECO:0007669"/>
    <property type="project" value="TreeGrafter"/>
</dbReference>
<protein>
    <recommendedName>
        <fullName evidence="3">B box-type domain-containing protein</fullName>
    </recommendedName>
</protein>
<dbReference type="CDD" id="cd19756">
    <property type="entry name" value="Bbox2"/>
    <property type="match status" value="1"/>
</dbReference>
<gene>
    <name evidence="4" type="ORF">MCOR_37022</name>
</gene>
<reference evidence="4 5" key="1">
    <citation type="submission" date="2020-06" db="EMBL/GenBank/DDBJ databases">
        <authorList>
            <person name="Li R."/>
            <person name="Bekaert M."/>
        </authorList>
    </citation>
    <scope>NUCLEOTIDE SEQUENCE [LARGE SCALE GENOMIC DNA]</scope>
    <source>
        <strain evidence="5">wild</strain>
    </source>
</reference>
<dbReference type="InterPro" id="IPR000315">
    <property type="entry name" value="Znf_B-box"/>
</dbReference>
<feature type="coiled-coil region" evidence="2">
    <location>
        <begin position="164"/>
        <end position="192"/>
    </location>
</feature>
<dbReference type="InterPro" id="IPR011042">
    <property type="entry name" value="6-blade_b-propeller_TolB-like"/>
</dbReference>
<keyword evidence="5" id="KW-1185">Reference proteome</keyword>
<evidence type="ECO:0000313" key="4">
    <source>
        <dbReference type="EMBL" id="CAC5403114.1"/>
    </source>
</evidence>
<proteinExistence type="predicted"/>
<evidence type="ECO:0000256" key="2">
    <source>
        <dbReference type="SAM" id="Coils"/>
    </source>
</evidence>
<name>A0A6J8D7P8_MYTCO</name>
<dbReference type="GO" id="GO:0008270">
    <property type="term" value="F:zinc ion binding"/>
    <property type="evidence" value="ECO:0007669"/>
    <property type="project" value="UniProtKB-KW"/>
</dbReference>
<dbReference type="PANTHER" id="PTHR25462">
    <property type="entry name" value="BONUS, ISOFORM C-RELATED"/>
    <property type="match status" value="1"/>
</dbReference>
<keyword evidence="1" id="KW-0863">Zinc-finger</keyword>
<feature type="domain" description="B box-type" evidence="3">
    <location>
        <begin position="1"/>
        <end position="51"/>
    </location>
</feature>
<dbReference type="SUPFAM" id="SSF101898">
    <property type="entry name" value="NHL repeat"/>
    <property type="match status" value="1"/>
</dbReference>
<dbReference type="Gene3D" id="3.30.160.60">
    <property type="entry name" value="Classic Zinc Finger"/>
    <property type="match status" value="1"/>
</dbReference>
<dbReference type="Proteomes" id="UP000507470">
    <property type="component" value="Unassembled WGS sequence"/>
</dbReference>
<keyword evidence="1" id="KW-0862">Zinc</keyword>
<dbReference type="PROSITE" id="PS50119">
    <property type="entry name" value="ZF_BBOX"/>
    <property type="match status" value="1"/>
</dbReference>
<dbReference type="PANTHER" id="PTHR25462:SF296">
    <property type="entry name" value="MEIOTIC P26, ISOFORM F"/>
    <property type="match status" value="1"/>
</dbReference>
<keyword evidence="2" id="KW-0175">Coiled coil</keyword>
<keyword evidence="1" id="KW-0479">Metal-binding</keyword>
<evidence type="ECO:0000259" key="3">
    <source>
        <dbReference type="PROSITE" id="PS50119"/>
    </source>
</evidence>
<organism evidence="4 5">
    <name type="scientific">Mytilus coruscus</name>
    <name type="common">Sea mussel</name>
    <dbReference type="NCBI Taxonomy" id="42192"/>
    <lineage>
        <taxon>Eukaryota</taxon>
        <taxon>Metazoa</taxon>
        <taxon>Spiralia</taxon>
        <taxon>Lophotrochozoa</taxon>
        <taxon>Mollusca</taxon>
        <taxon>Bivalvia</taxon>
        <taxon>Autobranchia</taxon>
        <taxon>Pteriomorphia</taxon>
        <taxon>Mytilida</taxon>
        <taxon>Mytiloidea</taxon>
        <taxon>Mytilidae</taxon>
        <taxon>Mytilinae</taxon>
        <taxon>Mytilus</taxon>
    </lineage>
</organism>